<evidence type="ECO:0000313" key="2">
    <source>
        <dbReference type="EMBL" id="KNZ63957.1"/>
    </source>
</evidence>
<name>A0A0L6VTL6_9BASI</name>
<dbReference type="AlphaFoldDB" id="A0A0L6VTL6"/>
<keyword evidence="3" id="KW-1185">Reference proteome</keyword>
<sequence>MMTQNLILIIFLKTMETGYFNHKIHKKRLLSKFFPSSGLNEKMENWFQLGHQISRNIYQRKEKGFKITSGFNMSNIVLFYCFFSFFHPDFPAILKFGVVGDDEHQQSSNFSRSQLNLKVDYLDLRQDANVGKASFAPSRHPDFTSYFYFLLDIFEGIFLNITIFIPQIILAIPQILPCFFLRDHCLQPGTITLSFSPHVLYSNHCPPRCTHLSTTIPVIIFTQISAFLKAFPTKFSIWSSSNMHPLSSKNVCEISYNLSCKLCKISSLNECCPIGFIKGGWKGKYNGIIIFGGCYLLILGVAATPSASLVHVVTPKKRYKTGEAPVLPLFPWRLQLQFQVGHGPAATQPPISTTNNLEKKTNLNTCITPTHITQHATKPLKRQPMDSRKLECSVIQEQEIHPELLELTLEIIENRKKMDETQEYNNSSVGEPMDIVETLL</sequence>
<protein>
    <submittedName>
        <fullName evidence="2">Putative signal peptide protein</fullName>
    </submittedName>
</protein>
<evidence type="ECO:0000313" key="3">
    <source>
        <dbReference type="Proteomes" id="UP000037035"/>
    </source>
</evidence>
<feature type="transmembrane region" description="Helical" evidence="1">
    <location>
        <begin position="146"/>
        <end position="172"/>
    </location>
</feature>
<feature type="transmembrane region" description="Helical" evidence="1">
    <location>
        <begin position="288"/>
        <end position="310"/>
    </location>
</feature>
<keyword evidence="1" id="KW-1133">Transmembrane helix</keyword>
<keyword evidence="1" id="KW-0812">Transmembrane</keyword>
<proteinExistence type="predicted"/>
<dbReference type="EMBL" id="LAVV01000899">
    <property type="protein sequence ID" value="KNZ63957.1"/>
    <property type="molecule type" value="Genomic_DNA"/>
</dbReference>
<feature type="transmembrane region" description="Helical" evidence="1">
    <location>
        <begin position="65"/>
        <end position="86"/>
    </location>
</feature>
<accession>A0A0L6VTL6</accession>
<comment type="caution">
    <text evidence="2">The sequence shown here is derived from an EMBL/GenBank/DDBJ whole genome shotgun (WGS) entry which is preliminary data.</text>
</comment>
<reference evidence="2 3" key="1">
    <citation type="submission" date="2015-08" db="EMBL/GenBank/DDBJ databases">
        <title>Next Generation Sequencing and Analysis of the Genome of Puccinia sorghi L Schw, the Causal Agent of Maize Common Rust.</title>
        <authorList>
            <person name="Rochi L."/>
            <person name="Burguener G."/>
            <person name="Darino M."/>
            <person name="Turjanski A."/>
            <person name="Kreff E."/>
            <person name="Dieguez M.J."/>
            <person name="Sacco F."/>
        </authorList>
    </citation>
    <scope>NUCLEOTIDE SEQUENCE [LARGE SCALE GENOMIC DNA]</scope>
    <source>
        <strain evidence="2 3">RO10H11247</strain>
    </source>
</reference>
<dbReference type="Proteomes" id="UP000037035">
    <property type="component" value="Unassembled WGS sequence"/>
</dbReference>
<organism evidence="2 3">
    <name type="scientific">Puccinia sorghi</name>
    <dbReference type="NCBI Taxonomy" id="27349"/>
    <lineage>
        <taxon>Eukaryota</taxon>
        <taxon>Fungi</taxon>
        <taxon>Dikarya</taxon>
        <taxon>Basidiomycota</taxon>
        <taxon>Pucciniomycotina</taxon>
        <taxon>Pucciniomycetes</taxon>
        <taxon>Pucciniales</taxon>
        <taxon>Pucciniaceae</taxon>
        <taxon>Puccinia</taxon>
    </lineage>
</organism>
<keyword evidence="1" id="KW-0472">Membrane</keyword>
<gene>
    <name evidence="2" type="ORF">VP01_1080g11</name>
</gene>
<dbReference type="VEuPathDB" id="FungiDB:VP01_1080g11"/>
<evidence type="ECO:0000256" key="1">
    <source>
        <dbReference type="SAM" id="Phobius"/>
    </source>
</evidence>